<dbReference type="Proteomes" id="UP000177821">
    <property type="component" value="Unassembled WGS sequence"/>
</dbReference>
<dbReference type="Pfam" id="PF00886">
    <property type="entry name" value="Ribosomal_S16"/>
    <property type="match status" value="1"/>
</dbReference>
<dbReference type="GO" id="GO:0006412">
    <property type="term" value="P:translation"/>
    <property type="evidence" value="ECO:0007669"/>
    <property type="project" value="UniProtKB-UniRule"/>
</dbReference>
<dbReference type="SUPFAM" id="SSF54565">
    <property type="entry name" value="Ribosomal protein S16"/>
    <property type="match status" value="1"/>
</dbReference>
<organism evidence="4 5">
    <name type="scientific">Candidatus Woykebacteria bacterium RIFCSPHIGHO2_02_FULL_43_16b</name>
    <dbReference type="NCBI Taxonomy" id="1802601"/>
    <lineage>
        <taxon>Bacteria</taxon>
        <taxon>Candidatus Woykeibacteriota</taxon>
    </lineage>
</organism>
<evidence type="ECO:0000313" key="5">
    <source>
        <dbReference type="Proteomes" id="UP000177821"/>
    </source>
</evidence>
<dbReference type="InterPro" id="IPR000307">
    <property type="entry name" value="Ribosomal_bS16"/>
</dbReference>
<dbReference type="GO" id="GO:0003735">
    <property type="term" value="F:structural constituent of ribosome"/>
    <property type="evidence" value="ECO:0007669"/>
    <property type="project" value="InterPro"/>
</dbReference>
<dbReference type="EMBL" id="MHCX01000048">
    <property type="protein sequence ID" value="OGY28563.1"/>
    <property type="molecule type" value="Genomic_DNA"/>
</dbReference>
<dbReference type="NCBIfam" id="TIGR00002">
    <property type="entry name" value="S16"/>
    <property type="match status" value="1"/>
</dbReference>
<dbReference type="Gene3D" id="3.30.1320.10">
    <property type="match status" value="1"/>
</dbReference>
<comment type="similarity">
    <text evidence="3">Belongs to the bacterial ribosomal protein bS16 family.</text>
</comment>
<dbReference type="PANTHER" id="PTHR12919:SF20">
    <property type="entry name" value="SMALL RIBOSOMAL SUBUNIT PROTEIN BS16M"/>
    <property type="match status" value="1"/>
</dbReference>
<keyword evidence="1 3" id="KW-0689">Ribosomal protein</keyword>
<dbReference type="GO" id="GO:0015935">
    <property type="term" value="C:small ribosomal subunit"/>
    <property type="evidence" value="ECO:0007669"/>
    <property type="project" value="TreeGrafter"/>
</dbReference>
<name>A0A1G1WLL0_9BACT</name>
<evidence type="ECO:0000256" key="2">
    <source>
        <dbReference type="ARBA" id="ARBA00023274"/>
    </source>
</evidence>
<proteinExistence type="inferred from homology"/>
<dbReference type="AlphaFoldDB" id="A0A1G1WLL0"/>
<dbReference type="PANTHER" id="PTHR12919">
    <property type="entry name" value="30S RIBOSOMAL PROTEIN S16"/>
    <property type="match status" value="1"/>
</dbReference>
<evidence type="ECO:0000256" key="1">
    <source>
        <dbReference type="ARBA" id="ARBA00022980"/>
    </source>
</evidence>
<protein>
    <recommendedName>
        <fullName evidence="3">Small ribosomal subunit protein bS16</fullName>
    </recommendedName>
</protein>
<reference evidence="4 5" key="1">
    <citation type="journal article" date="2016" name="Nat. Commun.">
        <title>Thousands of microbial genomes shed light on interconnected biogeochemical processes in an aquifer system.</title>
        <authorList>
            <person name="Anantharaman K."/>
            <person name="Brown C.T."/>
            <person name="Hug L.A."/>
            <person name="Sharon I."/>
            <person name="Castelle C.J."/>
            <person name="Probst A.J."/>
            <person name="Thomas B.C."/>
            <person name="Singh A."/>
            <person name="Wilkins M.J."/>
            <person name="Karaoz U."/>
            <person name="Brodie E.L."/>
            <person name="Williams K.H."/>
            <person name="Hubbard S.S."/>
            <person name="Banfield J.F."/>
        </authorList>
    </citation>
    <scope>NUCLEOTIDE SEQUENCE [LARGE SCALE GENOMIC DNA]</scope>
</reference>
<dbReference type="GO" id="GO:0005737">
    <property type="term" value="C:cytoplasm"/>
    <property type="evidence" value="ECO:0007669"/>
    <property type="project" value="UniProtKB-ARBA"/>
</dbReference>
<sequence length="80" mass="9267">MVTLRLTRLGVKNQPKYRIVAIDSREKRDGKYIEELGFYDPTVSPSSVKLNKDRYSYWTSVGAKPSKTVSSLYRHFSGRH</sequence>
<gene>
    <name evidence="3" type="primary">rpsP</name>
    <name evidence="4" type="ORF">A3J50_03985</name>
</gene>
<comment type="caution">
    <text evidence="4">The sequence shown here is derived from an EMBL/GenBank/DDBJ whole genome shotgun (WGS) entry which is preliminary data.</text>
</comment>
<accession>A0A1G1WLL0</accession>
<dbReference type="HAMAP" id="MF_00385">
    <property type="entry name" value="Ribosomal_bS16"/>
    <property type="match status" value="1"/>
</dbReference>
<evidence type="ECO:0000256" key="3">
    <source>
        <dbReference type="HAMAP-Rule" id="MF_00385"/>
    </source>
</evidence>
<dbReference type="InterPro" id="IPR023803">
    <property type="entry name" value="Ribosomal_bS16_dom_sf"/>
</dbReference>
<evidence type="ECO:0000313" key="4">
    <source>
        <dbReference type="EMBL" id="OGY28563.1"/>
    </source>
</evidence>
<keyword evidence="2 3" id="KW-0687">Ribonucleoprotein</keyword>